<dbReference type="GO" id="GO:0042803">
    <property type="term" value="F:protein homodimerization activity"/>
    <property type="evidence" value="ECO:0007669"/>
    <property type="project" value="InterPro"/>
</dbReference>
<dbReference type="EMBL" id="RCDD01000001">
    <property type="protein sequence ID" value="RLK60278.1"/>
    <property type="molecule type" value="Genomic_DNA"/>
</dbReference>
<dbReference type="Gene3D" id="2.30.22.10">
    <property type="entry name" value="Head domain of nucleotide exchange factor GrpE"/>
    <property type="match status" value="1"/>
</dbReference>
<proteinExistence type="predicted"/>
<name>A0A421B7J9_9PSEU</name>
<evidence type="ECO:0000256" key="1">
    <source>
        <dbReference type="ARBA" id="ARBA00023186"/>
    </source>
</evidence>
<dbReference type="InterPro" id="IPR009012">
    <property type="entry name" value="GrpE_head"/>
</dbReference>
<keyword evidence="3" id="KW-1185">Reference proteome</keyword>
<accession>A0A421B7J9</accession>
<evidence type="ECO:0000313" key="3">
    <source>
        <dbReference type="Proteomes" id="UP000282454"/>
    </source>
</evidence>
<dbReference type="GO" id="GO:0000774">
    <property type="term" value="F:adenyl-nucleotide exchange factor activity"/>
    <property type="evidence" value="ECO:0007669"/>
    <property type="project" value="InterPro"/>
</dbReference>
<organism evidence="2 3">
    <name type="scientific">Actinokineospora cianjurensis</name>
    <dbReference type="NCBI Taxonomy" id="585224"/>
    <lineage>
        <taxon>Bacteria</taxon>
        <taxon>Bacillati</taxon>
        <taxon>Actinomycetota</taxon>
        <taxon>Actinomycetes</taxon>
        <taxon>Pseudonocardiales</taxon>
        <taxon>Pseudonocardiaceae</taxon>
        <taxon>Actinokineospora</taxon>
    </lineage>
</organism>
<evidence type="ECO:0000313" key="2">
    <source>
        <dbReference type="EMBL" id="RLK60278.1"/>
    </source>
</evidence>
<dbReference type="Pfam" id="PF01025">
    <property type="entry name" value="GrpE"/>
    <property type="match status" value="1"/>
</dbReference>
<gene>
    <name evidence="2" type="ORF">CLV68_0779</name>
</gene>
<dbReference type="AlphaFoldDB" id="A0A421B7J9"/>
<dbReference type="Proteomes" id="UP000282454">
    <property type="component" value="Unassembled WGS sequence"/>
</dbReference>
<comment type="caution">
    <text evidence="2">The sequence shown here is derived from an EMBL/GenBank/DDBJ whole genome shotgun (WGS) entry which is preliminary data.</text>
</comment>
<dbReference type="InterPro" id="IPR000740">
    <property type="entry name" value="GrpE"/>
</dbReference>
<reference evidence="2 3" key="1">
    <citation type="submission" date="2018-10" db="EMBL/GenBank/DDBJ databases">
        <title>Genomic Encyclopedia of Archaeal and Bacterial Type Strains, Phase II (KMG-II): from individual species to whole genera.</title>
        <authorList>
            <person name="Goeker M."/>
        </authorList>
    </citation>
    <scope>NUCLEOTIDE SEQUENCE [LARGE SCALE GENOMIC DNA]</scope>
    <source>
        <strain evidence="2 3">DSM 45657</strain>
    </source>
</reference>
<keyword evidence="1" id="KW-0143">Chaperone</keyword>
<dbReference type="GO" id="GO:0006457">
    <property type="term" value="P:protein folding"/>
    <property type="evidence" value="ECO:0007669"/>
    <property type="project" value="InterPro"/>
</dbReference>
<dbReference type="GO" id="GO:0051087">
    <property type="term" value="F:protein-folding chaperone binding"/>
    <property type="evidence" value="ECO:0007669"/>
    <property type="project" value="InterPro"/>
</dbReference>
<dbReference type="RefSeq" id="WP_121389189.1">
    <property type="nucleotide sequence ID" value="NZ_RCDD01000001.1"/>
</dbReference>
<dbReference type="SUPFAM" id="SSF51064">
    <property type="entry name" value="Head domain of nucleotide exchange factor GrpE"/>
    <property type="match status" value="1"/>
</dbReference>
<sequence length="165" mass="17882">MASWFKNKRKDEDSTIEVRAAVIAEVDREADRVVEQEGDAVPQEELSDDFRVEPALVSIAPEVYDQAIAERLSLVSLCLYAHDRARSSGVAERIEEGLAAVGVRAVRPDGDRFDPAFHEAGGTLVTEDAALQGTVAETEVVGFSDRGQLLRPPIVTVYTGRVGTA</sequence>
<dbReference type="OrthoDB" id="3701169at2"/>
<protein>
    <submittedName>
        <fullName evidence="2">GrpE protein</fullName>
    </submittedName>
</protein>